<evidence type="ECO:0000313" key="2">
    <source>
        <dbReference type="Proteomes" id="UP000663879"/>
    </source>
</evidence>
<name>A0A814CGP4_9BILA</name>
<proteinExistence type="predicted"/>
<dbReference type="EMBL" id="CAJNOC010002556">
    <property type="protein sequence ID" value="CAF0939959.1"/>
    <property type="molecule type" value="Genomic_DNA"/>
</dbReference>
<keyword evidence="2" id="KW-1185">Reference proteome</keyword>
<reference evidence="1" key="1">
    <citation type="submission" date="2021-02" db="EMBL/GenBank/DDBJ databases">
        <authorList>
            <person name="Nowell W R."/>
        </authorList>
    </citation>
    <scope>NUCLEOTIDE SEQUENCE</scope>
    <source>
        <strain evidence="1">Ploen Becks lab</strain>
    </source>
</reference>
<evidence type="ECO:0000313" key="1">
    <source>
        <dbReference type="EMBL" id="CAF0939959.1"/>
    </source>
</evidence>
<dbReference type="Proteomes" id="UP000663879">
    <property type="component" value="Unassembled WGS sequence"/>
</dbReference>
<dbReference type="AlphaFoldDB" id="A0A814CGP4"/>
<sequence>MFEDDFRKKIRSDIFNIQTLSSDILFNDAVKLFVLKYKRFKNAALNDFLSYFENEWVKKNSGWYEGYAIGMPSTTNGLESSHEKIKKSLQHKRLGLIEFLNECKNNLINFWSQDRSASLFIRDPDTEEFIENKRDKRIVHNHGSYFIKSGDEKDKPTKETIKEHLVKIEKQEWSSFVEMINIVYDFYKVEINLENWKLMDFSSIGMNLPIHNNKKREVSSKTVECLKVQPSDLAKDLEEKSIFDDDFSTQEPISKRQKTTENSNKLCETCGEPLQKKLVDQTKNSKKRIPLAELLAQNDEEDQEEVNFNYIKSTLNYEQLTNMH</sequence>
<gene>
    <name evidence="1" type="ORF">OXX778_LOCUS13375</name>
</gene>
<protein>
    <submittedName>
        <fullName evidence="1">Uncharacterized protein</fullName>
    </submittedName>
</protein>
<accession>A0A814CGP4</accession>
<organism evidence="1 2">
    <name type="scientific">Brachionus calyciflorus</name>
    <dbReference type="NCBI Taxonomy" id="104777"/>
    <lineage>
        <taxon>Eukaryota</taxon>
        <taxon>Metazoa</taxon>
        <taxon>Spiralia</taxon>
        <taxon>Gnathifera</taxon>
        <taxon>Rotifera</taxon>
        <taxon>Eurotatoria</taxon>
        <taxon>Monogononta</taxon>
        <taxon>Pseudotrocha</taxon>
        <taxon>Ploima</taxon>
        <taxon>Brachionidae</taxon>
        <taxon>Brachionus</taxon>
    </lineage>
</organism>
<dbReference type="OrthoDB" id="10433658at2759"/>
<comment type="caution">
    <text evidence="1">The sequence shown here is derived from an EMBL/GenBank/DDBJ whole genome shotgun (WGS) entry which is preliminary data.</text>
</comment>